<evidence type="ECO:0000313" key="2">
    <source>
        <dbReference type="EMBL" id="MDX2908158.1"/>
    </source>
</evidence>
<organism evidence="2 3">
    <name type="scientific">Streptomyces griseiscabiei</name>
    <dbReference type="NCBI Taxonomy" id="2993540"/>
    <lineage>
        <taxon>Bacteria</taxon>
        <taxon>Bacillati</taxon>
        <taxon>Actinomycetota</taxon>
        <taxon>Actinomycetes</taxon>
        <taxon>Kitasatosporales</taxon>
        <taxon>Streptomycetaceae</taxon>
        <taxon>Streptomyces</taxon>
    </lineage>
</organism>
<dbReference type="Proteomes" id="UP001271723">
    <property type="component" value="Unassembled WGS sequence"/>
</dbReference>
<reference evidence="2 3" key="1">
    <citation type="journal article" date="2023" name="Microb. Genom.">
        <title>Mesoterricola silvestris gen. nov., sp. nov., Mesoterricola sediminis sp. nov., Geothrix oryzae sp. nov., Geothrix edaphica sp. nov., Geothrix rubra sp. nov., and Geothrix limicola sp. nov., six novel members of Acidobacteriota isolated from soils.</title>
        <authorList>
            <person name="Weisberg A.J."/>
            <person name="Pearce E."/>
            <person name="Kramer C.G."/>
            <person name="Chang J.H."/>
            <person name="Clarke C.R."/>
        </authorList>
    </citation>
    <scope>NUCLEOTIDE SEQUENCE [LARGE SCALE GENOMIC DNA]</scope>
    <source>
        <strain evidence="2 3">NRRL_B-2795</strain>
    </source>
</reference>
<dbReference type="RefSeq" id="WP_086761137.1">
    <property type="nucleotide sequence ID" value="NZ_JAGJBZ010000002.1"/>
</dbReference>
<feature type="compositionally biased region" description="Pro residues" evidence="1">
    <location>
        <begin position="174"/>
        <end position="190"/>
    </location>
</feature>
<proteinExistence type="predicted"/>
<protein>
    <submittedName>
        <fullName evidence="2">Uncharacterized protein</fullName>
    </submittedName>
</protein>
<feature type="region of interest" description="Disordered" evidence="1">
    <location>
        <begin position="170"/>
        <end position="200"/>
    </location>
</feature>
<evidence type="ECO:0000256" key="1">
    <source>
        <dbReference type="SAM" id="MobiDB-lite"/>
    </source>
</evidence>
<keyword evidence="3" id="KW-1185">Reference proteome</keyword>
<name>A0ABU4KXM6_9ACTN</name>
<dbReference type="EMBL" id="JARAVY010000002">
    <property type="protein sequence ID" value="MDX2908158.1"/>
    <property type="molecule type" value="Genomic_DNA"/>
</dbReference>
<evidence type="ECO:0000313" key="3">
    <source>
        <dbReference type="Proteomes" id="UP001271723"/>
    </source>
</evidence>
<accession>A0ABU4KXM6</accession>
<sequence>MAVTDHHDIFIGSTDDGWTFLVVNRPIRNAARILTGAGFTTRTLEGRTLYLLPPETAEDAHERAGIAAYGLMAHTMDLVDLAWTTRHASADGAPYEAVVRFHDGTVTATARTDRASEVLAQNGFAPAEASREYTLPAGLSEHDAVNALVRAETHLHSCGIPVRVGLGIPTVQDIPPPSSRPAATPTPLPPDQTRHRRRHR</sequence>
<gene>
    <name evidence="2" type="ORF">PV517_05500</name>
</gene>
<comment type="caution">
    <text evidence="2">The sequence shown here is derived from an EMBL/GenBank/DDBJ whole genome shotgun (WGS) entry which is preliminary data.</text>
</comment>